<dbReference type="Gene3D" id="3.40.830.10">
    <property type="entry name" value="LigB-like"/>
    <property type="match status" value="1"/>
</dbReference>
<organism evidence="1 2">
    <name type="scientific">Gordonia hongkongensis</name>
    <dbReference type="NCBI Taxonomy" id="1701090"/>
    <lineage>
        <taxon>Bacteria</taxon>
        <taxon>Bacillati</taxon>
        <taxon>Actinomycetota</taxon>
        <taxon>Actinomycetes</taxon>
        <taxon>Mycobacteriales</taxon>
        <taxon>Gordoniaceae</taxon>
        <taxon>Gordonia</taxon>
    </lineage>
</organism>
<proteinExistence type="predicted"/>
<gene>
    <name evidence="1" type="ORF">P9A14_10330</name>
</gene>
<dbReference type="RefSeq" id="WP_159370672.1">
    <property type="nucleotide sequence ID" value="NZ_CBDRND010000001.1"/>
</dbReference>
<name>A0AAX3TE50_9ACTN</name>
<reference evidence="1" key="1">
    <citation type="submission" date="2023-04" db="EMBL/GenBank/DDBJ databases">
        <title>Complete genome sequence of a phthalic acid esters degrading bacterial strain.</title>
        <authorList>
            <person name="Weng L."/>
            <person name="Jia Y."/>
            <person name="Ren L."/>
        </authorList>
    </citation>
    <scope>NUCLEOTIDE SEQUENCE</scope>
    <source>
        <strain evidence="1">RL-LY01</strain>
    </source>
</reference>
<protein>
    <recommendedName>
        <fullName evidence="3">Beta-ketoacyl-[acyl-carrier-protein] synthase III N-terminal domain-containing protein</fullName>
    </recommendedName>
</protein>
<accession>A0AAX3TE50</accession>
<dbReference type="Proteomes" id="UP001213504">
    <property type="component" value="Chromosome"/>
</dbReference>
<dbReference type="AlphaFoldDB" id="A0AAX3TE50"/>
<sequence>MLAAVVFVPSAPLLVPELAGPAAFDTEPVRRAALDAVAGALGVDRWVAVGTADGSTAGLVGEPLRGTFARFGVDVPVTIDSAITDVVTTDVAATDVAVTDPLPRMSLSALIAGWIAERMSLGPLSVCSVGSATPPAECVAVGTRLAARLDEGSDAVGVLVVGDGSTALTDKAPGGGRRESAVALNDAIVAALGSADTDTLMALDPAKCDAEGVGGRVAWQVAAGLVGDRSVRAVPDFADAPFGVGYVVATWTVDDGEHVR</sequence>
<evidence type="ECO:0000313" key="1">
    <source>
        <dbReference type="EMBL" id="WFP26842.1"/>
    </source>
</evidence>
<evidence type="ECO:0008006" key="3">
    <source>
        <dbReference type="Google" id="ProtNLM"/>
    </source>
</evidence>
<dbReference type="SUPFAM" id="SSF53213">
    <property type="entry name" value="LigB-like"/>
    <property type="match status" value="1"/>
</dbReference>
<dbReference type="EMBL" id="CP121270">
    <property type="protein sequence ID" value="WFP26842.1"/>
    <property type="molecule type" value="Genomic_DNA"/>
</dbReference>
<evidence type="ECO:0000313" key="2">
    <source>
        <dbReference type="Proteomes" id="UP001213504"/>
    </source>
</evidence>